<evidence type="ECO:0000313" key="4">
    <source>
        <dbReference type="EMBL" id="EDZ40247.1"/>
    </source>
</evidence>
<dbReference type="GO" id="GO:0003677">
    <property type="term" value="F:DNA binding"/>
    <property type="evidence" value="ECO:0007669"/>
    <property type="project" value="InterPro"/>
</dbReference>
<keyword evidence="1" id="KW-0233">DNA recombination</keyword>
<dbReference type="GO" id="GO:0015074">
    <property type="term" value="P:DNA integration"/>
    <property type="evidence" value="ECO:0007669"/>
    <property type="project" value="InterPro"/>
</dbReference>
<dbReference type="InterPro" id="IPR002104">
    <property type="entry name" value="Integrase_catalytic"/>
</dbReference>
<reference evidence="4" key="1">
    <citation type="journal article" date="2004" name="Nature">
        <title>Community structure and metabolism through reconstruction of microbial genomes from the environment.</title>
        <authorList>
            <person name="Tyson G.W."/>
            <person name="Chapman J."/>
            <person name="Hugenholtz P."/>
            <person name="Allen E.E."/>
            <person name="Ram R.J."/>
            <person name="Richardson P.M."/>
            <person name="Solovyev V.V."/>
            <person name="Rubin E.M."/>
            <person name="Rokhsar D.S."/>
            <person name="Banfield J.F."/>
        </authorList>
    </citation>
    <scope>NUCLEOTIDE SEQUENCE [LARGE SCALE GENOMIC DNA]</scope>
</reference>
<sequence length="146" mass="16598">MEGLHNPVKAIRMPSPPAGRDRRLQPGELEMLLEFSSEEMNQVIRFALETAMRRGEIVGMTWEIVDLKKRTVTLPETKNGQKRIVPPLFRCRGNPQGTPRNPTTRRESMEYWSGCDLTGLRQSLPECGDNWASFPRSPARGDQSAF</sequence>
<feature type="region of interest" description="Disordered" evidence="2">
    <location>
        <begin position="1"/>
        <end position="23"/>
    </location>
</feature>
<dbReference type="Pfam" id="PF00589">
    <property type="entry name" value="Phage_integrase"/>
    <property type="match status" value="1"/>
</dbReference>
<gene>
    <name evidence="4" type="ORF">CGL2_11346026</name>
</gene>
<dbReference type="SUPFAM" id="SSF56349">
    <property type="entry name" value="DNA breaking-rejoining enzymes"/>
    <property type="match status" value="1"/>
</dbReference>
<dbReference type="InterPro" id="IPR011010">
    <property type="entry name" value="DNA_brk_join_enz"/>
</dbReference>
<reference evidence="4" key="2">
    <citation type="journal article" date="2008" name="PLoS Biol.">
        <title>Population genomic analysis of strain variation in Leptospirillum group II bacteria involved in acid mine drainage formation.</title>
        <authorList>
            <person name="Simmons S.L."/>
            <person name="Dibartolo G."/>
            <person name="Denef V.J."/>
            <person name="Goltsman D.S."/>
            <person name="Thelen M.P."/>
            <person name="Banfield J.F."/>
        </authorList>
    </citation>
    <scope>NUCLEOTIDE SEQUENCE [LARGE SCALE GENOMIC DNA]</scope>
</reference>
<dbReference type="GO" id="GO:0006310">
    <property type="term" value="P:DNA recombination"/>
    <property type="evidence" value="ECO:0007669"/>
    <property type="project" value="UniProtKB-KW"/>
</dbReference>
<protein>
    <recommendedName>
        <fullName evidence="3">Tyr recombinase domain-containing protein</fullName>
    </recommendedName>
</protein>
<evidence type="ECO:0000256" key="2">
    <source>
        <dbReference type="SAM" id="MobiDB-lite"/>
    </source>
</evidence>
<dbReference type="InterPro" id="IPR013762">
    <property type="entry name" value="Integrase-like_cat_sf"/>
</dbReference>
<proteinExistence type="predicted"/>
<dbReference type="AlphaFoldDB" id="B6AKZ3"/>
<feature type="region of interest" description="Disordered" evidence="2">
    <location>
        <begin position="87"/>
        <end position="108"/>
    </location>
</feature>
<evidence type="ECO:0000259" key="3">
    <source>
        <dbReference type="PROSITE" id="PS51898"/>
    </source>
</evidence>
<dbReference type="PROSITE" id="PS51898">
    <property type="entry name" value="TYR_RECOMBINASE"/>
    <property type="match status" value="1"/>
</dbReference>
<evidence type="ECO:0000256" key="1">
    <source>
        <dbReference type="ARBA" id="ARBA00023172"/>
    </source>
</evidence>
<accession>B6AKZ3</accession>
<dbReference type="EMBL" id="DS995259">
    <property type="protein sequence ID" value="EDZ40247.1"/>
    <property type="molecule type" value="Genomic_DNA"/>
</dbReference>
<name>B6AKZ3_9BACT</name>
<feature type="domain" description="Tyr recombinase" evidence="3">
    <location>
        <begin position="19"/>
        <end position="146"/>
    </location>
</feature>
<dbReference type="Gene3D" id="1.10.443.10">
    <property type="entry name" value="Intergrase catalytic core"/>
    <property type="match status" value="1"/>
</dbReference>
<organism evidence="4">
    <name type="scientific">Leptospirillum sp. Group II '5-way CG'</name>
    <dbReference type="NCBI Taxonomy" id="419541"/>
    <lineage>
        <taxon>Bacteria</taxon>
        <taxon>Pseudomonadati</taxon>
        <taxon>Nitrospirota</taxon>
        <taxon>Nitrospiria</taxon>
        <taxon>Nitrospirales</taxon>
        <taxon>Nitrospiraceae</taxon>
        <taxon>Leptospirillum</taxon>
    </lineage>
</organism>